<comment type="pathway">
    <text evidence="4 16">Cofactor biosynthesis; coenzyme A biosynthesis; CoA from (R)-pantothenate: step 1/5.</text>
</comment>
<comment type="subunit">
    <text evidence="5 16">Homodimer.</text>
</comment>
<feature type="binding site" evidence="16">
    <location>
        <position position="91"/>
    </location>
    <ligand>
        <name>substrate</name>
    </ligand>
</feature>
<dbReference type="InterPro" id="IPR043129">
    <property type="entry name" value="ATPase_NBD"/>
</dbReference>
<evidence type="ECO:0000256" key="1">
    <source>
        <dbReference type="ARBA" id="ARBA00001206"/>
    </source>
</evidence>
<dbReference type="HAMAP" id="MF_01274">
    <property type="entry name" value="Pantothen_kinase_3"/>
    <property type="match status" value="1"/>
</dbReference>
<evidence type="ECO:0000256" key="5">
    <source>
        <dbReference type="ARBA" id="ARBA00011738"/>
    </source>
</evidence>
<evidence type="ECO:0000256" key="15">
    <source>
        <dbReference type="ARBA" id="ARBA00040883"/>
    </source>
</evidence>
<dbReference type="InterPro" id="IPR004619">
    <property type="entry name" value="Type_III_PanK"/>
</dbReference>
<feature type="binding site" evidence="16">
    <location>
        <begin position="10"/>
        <end position="17"/>
    </location>
    <ligand>
        <name>ATP</name>
        <dbReference type="ChEBI" id="CHEBI:30616"/>
    </ligand>
</feature>
<dbReference type="PANTHER" id="PTHR34265">
    <property type="entry name" value="TYPE III PANTOTHENATE KINASE"/>
    <property type="match status" value="1"/>
</dbReference>
<evidence type="ECO:0000256" key="6">
    <source>
        <dbReference type="ARBA" id="ARBA00012102"/>
    </source>
</evidence>
<evidence type="ECO:0000256" key="4">
    <source>
        <dbReference type="ARBA" id="ARBA00005225"/>
    </source>
</evidence>
<evidence type="ECO:0000256" key="2">
    <source>
        <dbReference type="ARBA" id="ARBA00001958"/>
    </source>
</evidence>
<dbReference type="SUPFAM" id="SSF53067">
    <property type="entry name" value="Actin-like ATPase domain"/>
    <property type="match status" value="2"/>
</dbReference>
<dbReference type="Gene3D" id="3.30.420.40">
    <property type="match status" value="2"/>
</dbReference>
<comment type="cofactor">
    <cofactor evidence="16">
        <name>NH4(+)</name>
        <dbReference type="ChEBI" id="CHEBI:28938"/>
    </cofactor>
    <cofactor evidence="16">
        <name>K(+)</name>
        <dbReference type="ChEBI" id="CHEBI:29103"/>
    </cofactor>
    <text evidence="16">A monovalent cation. Ammonium or potassium.</text>
</comment>
<dbReference type="GO" id="GO:0015937">
    <property type="term" value="P:coenzyme A biosynthetic process"/>
    <property type="evidence" value="ECO:0007669"/>
    <property type="project" value="UniProtKB-UniRule"/>
</dbReference>
<evidence type="ECO:0000256" key="11">
    <source>
        <dbReference type="ARBA" id="ARBA00022840"/>
    </source>
</evidence>
<feature type="binding site" evidence="16">
    <location>
        <position position="123"/>
    </location>
    <ligand>
        <name>ATP</name>
        <dbReference type="ChEBI" id="CHEBI:30616"/>
    </ligand>
</feature>
<dbReference type="GO" id="GO:0005737">
    <property type="term" value="C:cytoplasm"/>
    <property type="evidence" value="ECO:0007669"/>
    <property type="project" value="UniProtKB-SubCell"/>
</dbReference>
<dbReference type="EMBL" id="GU474899">
    <property type="protein sequence ID" value="ADI18754.1"/>
    <property type="molecule type" value="Genomic_DNA"/>
</dbReference>
<feature type="binding site" evidence="16">
    <location>
        <begin position="98"/>
        <end position="101"/>
    </location>
    <ligand>
        <name>substrate</name>
    </ligand>
</feature>
<keyword evidence="13 16" id="KW-0173">Coenzyme A biosynthesis</keyword>
<proteinExistence type="inferred from homology"/>
<gene>
    <name evidence="16" type="primary">coaX</name>
</gene>
<evidence type="ECO:0000256" key="9">
    <source>
        <dbReference type="ARBA" id="ARBA00022741"/>
    </source>
</evidence>
<comment type="similarity">
    <text evidence="14 16">Belongs to the type III pantothenate kinase family.</text>
</comment>
<evidence type="ECO:0000256" key="8">
    <source>
        <dbReference type="ARBA" id="ARBA00022679"/>
    </source>
</evidence>
<dbReference type="EC" id="2.7.1.33" evidence="6 16"/>
<keyword evidence="10 16" id="KW-0418">Kinase</keyword>
<evidence type="ECO:0000256" key="12">
    <source>
        <dbReference type="ARBA" id="ARBA00022958"/>
    </source>
</evidence>
<feature type="active site" description="Proton acceptor" evidence="16">
    <location>
        <position position="100"/>
    </location>
</feature>
<dbReference type="GO" id="GO:0046872">
    <property type="term" value="F:metal ion binding"/>
    <property type="evidence" value="ECO:0007669"/>
    <property type="project" value="UniProtKB-KW"/>
</dbReference>
<dbReference type="UniPathway" id="UPA00241">
    <property type="reaction ID" value="UER00352"/>
</dbReference>
<feature type="binding site" evidence="16">
    <location>
        <position position="120"/>
    </location>
    <ligand>
        <name>K(+)</name>
        <dbReference type="ChEBI" id="CHEBI:29103"/>
    </ligand>
</feature>
<keyword evidence="8 16" id="KW-0808">Transferase</keyword>
<reference evidence="17" key="1">
    <citation type="journal article" date="2011" name="Environ. Microbiol.">
        <title>Time-series analyses of Monterey Bay coastal microbial picoplankton using a 'genome proxy' microarray.</title>
        <authorList>
            <person name="Rich V.I."/>
            <person name="Pham V.D."/>
            <person name="Eppley J."/>
            <person name="Shi Y."/>
            <person name="DeLong E.F."/>
        </authorList>
    </citation>
    <scope>NUCLEOTIDE SEQUENCE</scope>
</reference>
<feature type="binding site" evidence="16">
    <location>
        <position position="175"/>
    </location>
    <ligand>
        <name>substrate</name>
    </ligand>
</feature>
<evidence type="ECO:0000313" key="17">
    <source>
        <dbReference type="EMBL" id="ADI18754.1"/>
    </source>
</evidence>
<keyword evidence="16" id="KW-0479">Metal-binding</keyword>
<evidence type="ECO:0000256" key="10">
    <source>
        <dbReference type="ARBA" id="ARBA00022777"/>
    </source>
</evidence>
<keyword evidence="11 16" id="KW-0067">ATP-binding</keyword>
<protein>
    <recommendedName>
        <fullName evidence="15 16">Type III pantothenate kinase</fullName>
        <ecNumber evidence="6 16">2.7.1.33</ecNumber>
    </recommendedName>
    <alternativeName>
        <fullName evidence="16">PanK-III</fullName>
    </alternativeName>
    <alternativeName>
        <fullName evidence="16">Pantothenic acid kinase</fullName>
    </alternativeName>
</protein>
<dbReference type="AlphaFoldDB" id="E0XWG3"/>
<evidence type="ECO:0000256" key="16">
    <source>
        <dbReference type="HAMAP-Rule" id="MF_01274"/>
    </source>
</evidence>
<evidence type="ECO:0000256" key="3">
    <source>
        <dbReference type="ARBA" id="ARBA00004496"/>
    </source>
</evidence>
<comment type="subcellular location">
    <subcellularLocation>
        <location evidence="3 16">Cytoplasm</location>
    </subcellularLocation>
</comment>
<dbReference type="PANTHER" id="PTHR34265:SF1">
    <property type="entry name" value="TYPE III PANTOTHENATE KINASE"/>
    <property type="match status" value="1"/>
</dbReference>
<dbReference type="CDD" id="cd24015">
    <property type="entry name" value="ASKHA_NBD_PanK-III"/>
    <property type="match status" value="1"/>
</dbReference>
<dbReference type="Pfam" id="PF03309">
    <property type="entry name" value="Pan_kinase"/>
    <property type="match status" value="1"/>
</dbReference>
<evidence type="ECO:0000256" key="14">
    <source>
        <dbReference type="ARBA" id="ARBA00038036"/>
    </source>
</evidence>
<organism evidence="17">
    <name type="scientific">uncultured gamma proteobacterium HF4000_36I10</name>
    <dbReference type="NCBI Taxonomy" id="710989"/>
    <lineage>
        <taxon>Bacteria</taxon>
        <taxon>Pseudomonadati</taxon>
        <taxon>Pseudomonadota</taxon>
        <taxon>Gammaproteobacteria</taxon>
        <taxon>environmental samples</taxon>
    </lineage>
</organism>
<evidence type="ECO:0000256" key="13">
    <source>
        <dbReference type="ARBA" id="ARBA00022993"/>
    </source>
</evidence>
<sequence length="246" mass="25933">MGVGVILEFDLGNTAAKWRLLQGVELIERGRVSDLASLVMPPEASIDTVRVASVAGEVREQALSQWCRDSLGLEARFARSTTVCAGVTNAYAEPERLGVDRWLAVLAAYHQFPQGALVVDAGTALTVDMVDAGGRHLGGYILPGHHLMQNSLRQDTARVYYTESDRPELRPGQSTAEAVVNGAALAATAVATAALAQAREQLGADCAALLTGGDAELLMQLLGEKAGDFAYSPDLVMEGLALACPE</sequence>
<name>E0XWG3_9GAMM</name>
<comment type="catalytic activity">
    <reaction evidence="1 16">
        <text>(R)-pantothenate + ATP = (R)-4'-phosphopantothenate + ADP + H(+)</text>
        <dbReference type="Rhea" id="RHEA:16373"/>
        <dbReference type="ChEBI" id="CHEBI:10986"/>
        <dbReference type="ChEBI" id="CHEBI:15378"/>
        <dbReference type="ChEBI" id="CHEBI:29032"/>
        <dbReference type="ChEBI" id="CHEBI:30616"/>
        <dbReference type="ChEBI" id="CHEBI:456216"/>
        <dbReference type="EC" id="2.7.1.33"/>
    </reaction>
</comment>
<dbReference type="NCBIfam" id="TIGR00671">
    <property type="entry name" value="baf"/>
    <property type="match status" value="1"/>
</dbReference>
<keyword evidence="9 16" id="KW-0547">Nucleotide-binding</keyword>
<comment type="function">
    <text evidence="16">Catalyzes the phosphorylation of pantothenate (Pan), the first step in CoA biosynthesis.</text>
</comment>
<comment type="cofactor">
    <cofactor evidence="2">
        <name>K(+)</name>
        <dbReference type="ChEBI" id="CHEBI:29103"/>
    </cofactor>
</comment>
<dbReference type="GO" id="GO:0005524">
    <property type="term" value="F:ATP binding"/>
    <property type="evidence" value="ECO:0007669"/>
    <property type="project" value="UniProtKB-UniRule"/>
</dbReference>
<evidence type="ECO:0000256" key="7">
    <source>
        <dbReference type="ARBA" id="ARBA00022490"/>
    </source>
</evidence>
<keyword evidence="7 16" id="KW-0963">Cytoplasm</keyword>
<dbReference type="GO" id="GO:0004594">
    <property type="term" value="F:pantothenate kinase activity"/>
    <property type="evidence" value="ECO:0007669"/>
    <property type="project" value="UniProtKB-UniRule"/>
</dbReference>
<accession>E0XWG3</accession>
<keyword evidence="12 16" id="KW-0630">Potassium</keyword>